<feature type="non-terminal residue" evidence="4">
    <location>
        <position position="1"/>
    </location>
</feature>
<reference evidence="4 5" key="1">
    <citation type="submission" date="2019-12" db="EMBL/GenBank/DDBJ databases">
        <authorList>
            <person name="Alioto T."/>
            <person name="Alioto T."/>
            <person name="Gomez Garrido J."/>
        </authorList>
    </citation>
    <scope>NUCLEOTIDE SEQUENCE [LARGE SCALE GENOMIC DNA]</scope>
</reference>
<evidence type="ECO:0000313" key="4">
    <source>
        <dbReference type="EMBL" id="CAA2983713.1"/>
    </source>
</evidence>
<keyword evidence="2" id="KW-0325">Glycoprotein</keyword>
<dbReference type="Pfam" id="PF01453">
    <property type="entry name" value="B_lectin"/>
    <property type="match status" value="1"/>
</dbReference>
<protein>
    <recommendedName>
        <fullName evidence="3">Bulb-type lectin domain-containing protein</fullName>
    </recommendedName>
</protein>
<dbReference type="SUPFAM" id="SSF51110">
    <property type="entry name" value="alpha-D-mannose-specific plant lectins"/>
    <property type="match status" value="1"/>
</dbReference>
<dbReference type="InterPro" id="IPR001480">
    <property type="entry name" value="Bulb-type_lectin_dom"/>
</dbReference>
<dbReference type="InterPro" id="IPR036426">
    <property type="entry name" value="Bulb-type_lectin_dom_sf"/>
</dbReference>
<dbReference type="AlphaFoldDB" id="A0A8S0RWS4"/>
<dbReference type="EMBL" id="CACTIH010003741">
    <property type="protein sequence ID" value="CAA2983713.1"/>
    <property type="molecule type" value="Genomic_DNA"/>
</dbReference>
<keyword evidence="1" id="KW-0732">Signal</keyword>
<gene>
    <name evidence="4" type="ORF">OLEA9_A006949</name>
</gene>
<dbReference type="PANTHER" id="PTHR32444:SF226">
    <property type="entry name" value="BULB-TYPE LECTIN DOMAIN-CONTAINING PROTEIN"/>
    <property type="match status" value="1"/>
</dbReference>
<evidence type="ECO:0000313" key="5">
    <source>
        <dbReference type="Proteomes" id="UP000594638"/>
    </source>
</evidence>
<accession>A0A8S0RWS4</accession>
<sequence length="96" mass="10223">EEPIPDDSGILTLSSAGKLTIRGNGSDPIELYAGGSGTNITATLLNSGNFVVREMNIKGSAGRILWESFGYPTDTLLSGMKLGVNHRTGRNWRLTS</sequence>
<evidence type="ECO:0000256" key="1">
    <source>
        <dbReference type="ARBA" id="ARBA00022729"/>
    </source>
</evidence>
<feature type="domain" description="Bulb-type lectin" evidence="3">
    <location>
        <begin position="1"/>
        <end position="96"/>
    </location>
</feature>
<name>A0A8S0RWS4_OLEEU</name>
<dbReference type="PANTHER" id="PTHR32444">
    <property type="entry name" value="BULB-TYPE LECTIN DOMAIN-CONTAINING PROTEIN"/>
    <property type="match status" value="1"/>
</dbReference>
<organism evidence="4 5">
    <name type="scientific">Olea europaea subsp. europaea</name>
    <dbReference type="NCBI Taxonomy" id="158383"/>
    <lineage>
        <taxon>Eukaryota</taxon>
        <taxon>Viridiplantae</taxon>
        <taxon>Streptophyta</taxon>
        <taxon>Embryophyta</taxon>
        <taxon>Tracheophyta</taxon>
        <taxon>Spermatophyta</taxon>
        <taxon>Magnoliopsida</taxon>
        <taxon>eudicotyledons</taxon>
        <taxon>Gunneridae</taxon>
        <taxon>Pentapetalae</taxon>
        <taxon>asterids</taxon>
        <taxon>lamiids</taxon>
        <taxon>Lamiales</taxon>
        <taxon>Oleaceae</taxon>
        <taxon>Oleeae</taxon>
        <taxon>Olea</taxon>
    </lineage>
</organism>
<dbReference type="Proteomes" id="UP000594638">
    <property type="component" value="Unassembled WGS sequence"/>
</dbReference>
<comment type="caution">
    <text evidence="4">The sequence shown here is derived from an EMBL/GenBank/DDBJ whole genome shotgun (WGS) entry which is preliminary data.</text>
</comment>
<evidence type="ECO:0000259" key="3">
    <source>
        <dbReference type="Pfam" id="PF01453"/>
    </source>
</evidence>
<dbReference type="Gramene" id="OE9A006949T1">
    <property type="protein sequence ID" value="OE9A006949C1"/>
    <property type="gene ID" value="OE9A006949"/>
</dbReference>
<dbReference type="OrthoDB" id="4062651at2759"/>
<proteinExistence type="predicted"/>
<evidence type="ECO:0000256" key="2">
    <source>
        <dbReference type="ARBA" id="ARBA00023180"/>
    </source>
</evidence>
<keyword evidence="5" id="KW-1185">Reference proteome</keyword>